<evidence type="ECO:0000313" key="3">
    <source>
        <dbReference type="EMBL" id="PJZ94491.1"/>
    </source>
</evidence>
<proteinExistence type="predicted"/>
<feature type="region of interest" description="Disordered" evidence="1">
    <location>
        <begin position="84"/>
        <end position="107"/>
    </location>
</feature>
<evidence type="ECO:0000313" key="4">
    <source>
        <dbReference type="Proteomes" id="UP000232122"/>
    </source>
</evidence>
<protein>
    <recommendedName>
        <fullName evidence="5">ACT domain-containing protein</fullName>
    </recommendedName>
</protein>
<sequence>MNVTVKNEGYFSFHIISEEGAGAILRLIGILSRKSIDWKDWRLWRDKENQSQEIQIVIRSGEPEKILNLFRSIPEIKGVHYVQSDPTPETISSSSTGKTGEFAVSAS</sequence>
<accession>A0A2N0BDF5</accession>
<comment type="caution">
    <text evidence="3">The sequence shown here is derived from an EMBL/GenBank/DDBJ whole genome shotgun (WGS) entry which is preliminary data.</text>
</comment>
<keyword evidence="4" id="KW-1185">Reference proteome</keyword>
<feature type="compositionally biased region" description="Polar residues" evidence="1">
    <location>
        <begin position="84"/>
        <end position="98"/>
    </location>
</feature>
<dbReference type="Proteomes" id="UP000232122">
    <property type="component" value="Unassembled WGS sequence"/>
</dbReference>
<organism evidence="3">
    <name type="scientific">Leptospira ellisii</name>
    <dbReference type="NCBI Taxonomy" id="2023197"/>
    <lineage>
        <taxon>Bacteria</taxon>
        <taxon>Pseudomonadati</taxon>
        <taxon>Spirochaetota</taxon>
        <taxon>Spirochaetia</taxon>
        <taxon>Leptospirales</taxon>
        <taxon>Leptospiraceae</taxon>
        <taxon>Leptospira</taxon>
    </lineage>
</organism>
<evidence type="ECO:0000313" key="2">
    <source>
        <dbReference type="EMBL" id="MDV6236037.1"/>
    </source>
</evidence>
<dbReference type="AlphaFoldDB" id="A0A2N0BDF5"/>
<dbReference type="EMBL" id="NPEF01000013">
    <property type="protein sequence ID" value="PJZ94491.1"/>
    <property type="molecule type" value="Genomic_DNA"/>
</dbReference>
<dbReference type="RefSeq" id="WP_100764561.1">
    <property type="nucleotide sequence ID" value="NZ_NPEF02000011.1"/>
</dbReference>
<evidence type="ECO:0008006" key="5">
    <source>
        <dbReference type="Google" id="ProtNLM"/>
    </source>
</evidence>
<reference evidence="2 4" key="2">
    <citation type="journal article" date="2018" name="Microb. Genom.">
        <title>Deciphering the unexplored Leptospira diversity from soils uncovers genomic evolution to virulence.</title>
        <authorList>
            <person name="Thibeaux R."/>
            <person name="Iraola G."/>
            <person name="Ferres I."/>
            <person name="Bierque E."/>
            <person name="Girault D."/>
            <person name="Soupe-Gilbert M.E."/>
            <person name="Picardeau M."/>
            <person name="Goarant C."/>
        </authorList>
    </citation>
    <scope>NUCLEOTIDE SEQUENCE [LARGE SCALE GENOMIC DNA]</scope>
    <source>
        <strain evidence="2 4">ATI7-C-A5</strain>
    </source>
</reference>
<reference evidence="2" key="3">
    <citation type="submission" date="2023-10" db="EMBL/GenBank/DDBJ databases">
        <authorList>
            <person name="Picardeau M."/>
            <person name="Thibeaux R."/>
        </authorList>
    </citation>
    <scope>NUCLEOTIDE SEQUENCE</scope>
    <source>
        <strain evidence="2">ATI7-C-A5</strain>
    </source>
</reference>
<gene>
    <name evidence="2" type="ORF">CH379_010425</name>
    <name evidence="3" type="ORF">CH379_02375</name>
</gene>
<evidence type="ECO:0000256" key="1">
    <source>
        <dbReference type="SAM" id="MobiDB-lite"/>
    </source>
</evidence>
<name>A0A2N0BDF5_9LEPT</name>
<dbReference type="EMBL" id="NPEF02000011">
    <property type="protein sequence ID" value="MDV6236037.1"/>
    <property type="molecule type" value="Genomic_DNA"/>
</dbReference>
<dbReference type="OrthoDB" id="344016at2"/>
<reference evidence="3" key="1">
    <citation type="submission" date="2017-07" db="EMBL/GenBank/DDBJ databases">
        <title>Leptospira spp. isolated from tropical soils.</title>
        <authorList>
            <person name="Thibeaux R."/>
            <person name="Iraola G."/>
            <person name="Ferres I."/>
            <person name="Bierque E."/>
            <person name="Girault D."/>
            <person name="Soupe-Gilbert M.-E."/>
            <person name="Picardeau M."/>
            <person name="Goarant C."/>
        </authorList>
    </citation>
    <scope>NUCLEOTIDE SEQUENCE [LARGE SCALE GENOMIC DNA]</scope>
    <source>
        <strain evidence="3">ATI7-C-A5</strain>
    </source>
</reference>